<evidence type="ECO:0000256" key="1">
    <source>
        <dbReference type="SAM" id="MobiDB-lite"/>
    </source>
</evidence>
<evidence type="ECO:0000313" key="2">
    <source>
        <dbReference type="EMBL" id="CAL1382003.1"/>
    </source>
</evidence>
<sequence length="98" mass="10837">MESRWHAMKRREPEPFSLLSLGSTTGTGSDWRKKERSFRVWRNKASISVKKLSCLFVAVFTAVAGFHDRDGIGRDLTCKIPGNGTIEVVGIDIGPSDA</sequence>
<organism evidence="2 3">
    <name type="scientific">Linum trigynum</name>
    <dbReference type="NCBI Taxonomy" id="586398"/>
    <lineage>
        <taxon>Eukaryota</taxon>
        <taxon>Viridiplantae</taxon>
        <taxon>Streptophyta</taxon>
        <taxon>Embryophyta</taxon>
        <taxon>Tracheophyta</taxon>
        <taxon>Spermatophyta</taxon>
        <taxon>Magnoliopsida</taxon>
        <taxon>eudicotyledons</taxon>
        <taxon>Gunneridae</taxon>
        <taxon>Pentapetalae</taxon>
        <taxon>rosids</taxon>
        <taxon>fabids</taxon>
        <taxon>Malpighiales</taxon>
        <taxon>Linaceae</taxon>
        <taxon>Linum</taxon>
    </lineage>
</organism>
<dbReference type="AlphaFoldDB" id="A0AAV2E8F2"/>
<dbReference type="Proteomes" id="UP001497516">
    <property type="component" value="Chromosome 4"/>
</dbReference>
<name>A0AAV2E8F2_9ROSI</name>
<evidence type="ECO:0000313" key="3">
    <source>
        <dbReference type="Proteomes" id="UP001497516"/>
    </source>
</evidence>
<feature type="compositionally biased region" description="Low complexity" evidence="1">
    <location>
        <begin position="17"/>
        <end position="29"/>
    </location>
</feature>
<accession>A0AAV2E8F2</accession>
<reference evidence="2 3" key="1">
    <citation type="submission" date="2024-04" db="EMBL/GenBank/DDBJ databases">
        <authorList>
            <person name="Fracassetti M."/>
        </authorList>
    </citation>
    <scope>NUCLEOTIDE SEQUENCE [LARGE SCALE GENOMIC DNA]</scope>
</reference>
<proteinExistence type="predicted"/>
<protein>
    <submittedName>
        <fullName evidence="2">Uncharacterized protein</fullName>
    </submittedName>
</protein>
<dbReference type="EMBL" id="OZ034817">
    <property type="protein sequence ID" value="CAL1382003.1"/>
    <property type="molecule type" value="Genomic_DNA"/>
</dbReference>
<keyword evidence="3" id="KW-1185">Reference proteome</keyword>
<feature type="compositionally biased region" description="Basic and acidic residues" evidence="1">
    <location>
        <begin position="1"/>
        <end position="14"/>
    </location>
</feature>
<feature type="region of interest" description="Disordered" evidence="1">
    <location>
        <begin position="1"/>
        <end position="30"/>
    </location>
</feature>
<gene>
    <name evidence="2" type="ORF">LTRI10_LOCUS23350</name>
</gene>